<keyword evidence="8" id="KW-0325">Glycoprotein</keyword>
<keyword evidence="3 11" id="KW-0732">Signal</keyword>
<sequence length="695" mass="77483">MRNRLLLGLSCVLLLLGVFTVSAIARPFVLVLSQEDLNLKDPATEGASDADSTESDFDDFIDSEAKPDYELDPGSWSPIFEPGNSNKNSPYFNSSEEEGAGESTNYDLIYYLAVKKMARAASRGDERAMAEAAAEIEAAGAAGHSHSQSVMGFLYGMGIMRERSKAKAFLQHYFAAEGGNMQSKMVLAYTYYRQEMHEKAVKLYAELAETAVNSFLISKDSPVLEPVRIHSGAEENKEALRKSRGEEDEDFQILEYQALKGNAGAMYKIGVFYYFGLRGVRRDHAKALLWFLRAVEKGEPRSMELLGEIYARGAGVERNYTKALEWLTLASKQQLFSAYNGMGYLYVKGYGVEKKNYTKAKEYFEKAADNEEAGGYYNLGVIYLKGIGVKRDLRLACNYFIAAANAGQPKAFYQLAKMFQTGVGLKKNLPMATALYKLVAERGPWSSLSRWALESYLKGDVGKAFLLYSRMAELGYEVAQSNAAWILDKYGENSMCIGESGICRDVERHQRSHALWWQASEQGNEHAALLIGDAYYYGRGTERDYDRAAEAYMHAKSQSNAQAMFNLGYMHEHGQGLPLDLYLAKRYYDQALEIDPAAKLPVTLALASLWLRMNHADSFMVGIIDSLPDIYPKVETWVEDVIMEEGNATILTLFVCLLTVLYLRERQRRQAGAVAVAGEVAPPEQPFGHGAVAVH</sequence>
<keyword evidence="7" id="KW-0472">Membrane</keyword>
<evidence type="ECO:0000256" key="1">
    <source>
        <dbReference type="ARBA" id="ARBA00004389"/>
    </source>
</evidence>
<evidence type="ECO:0000256" key="3">
    <source>
        <dbReference type="ARBA" id="ARBA00022729"/>
    </source>
</evidence>
<evidence type="ECO:0000313" key="13">
    <source>
        <dbReference type="Proteomes" id="UP001161247"/>
    </source>
</evidence>
<dbReference type="FunFam" id="1.25.40.10:FF:001837">
    <property type="entry name" value="ERAD-associated E3 ubiquitin-protein ligase component HRD3A"/>
    <property type="match status" value="1"/>
</dbReference>
<evidence type="ECO:0000256" key="10">
    <source>
        <dbReference type="SAM" id="MobiDB-lite"/>
    </source>
</evidence>
<organism evidence="12 13">
    <name type="scientific">Oldenlandia corymbosa var. corymbosa</name>
    <dbReference type="NCBI Taxonomy" id="529605"/>
    <lineage>
        <taxon>Eukaryota</taxon>
        <taxon>Viridiplantae</taxon>
        <taxon>Streptophyta</taxon>
        <taxon>Embryophyta</taxon>
        <taxon>Tracheophyta</taxon>
        <taxon>Spermatophyta</taxon>
        <taxon>Magnoliopsida</taxon>
        <taxon>eudicotyledons</taxon>
        <taxon>Gunneridae</taxon>
        <taxon>Pentapetalae</taxon>
        <taxon>asterids</taxon>
        <taxon>lamiids</taxon>
        <taxon>Gentianales</taxon>
        <taxon>Rubiaceae</taxon>
        <taxon>Rubioideae</taxon>
        <taxon>Spermacoceae</taxon>
        <taxon>Hedyotis-Oldenlandia complex</taxon>
        <taxon>Oldenlandia</taxon>
    </lineage>
</organism>
<gene>
    <name evidence="12" type="ORF">OLC1_LOCUS20644</name>
</gene>
<dbReference type="SUPFAM" id="SSF81901">
    <property type="entry name" value="HCP-like"/>
    <property type="match status" value="4"/>
</dbReference>
<dbReference type="EMBL" id="OX459124">
    <property type="protein sequence ID" value="CAI9113684.1"/>
    <property type="molecule type" value="Genomic_DNA"/>
</dbReference>
<feature type="region of interest" description="Disordered" evidence="10">
    <location>
        <begin position="67"/>
        <end position="100"/>
    </location>
</feature>
<comment type="similarity">
    <text evidence="9">Belongs to the sel-1 family.</text>
</comment>
<dbReference type="InterPro" id="IPR006597">
    <property type="entry name" value="Sel1-like"/>
</dbReference>
<keyword evidence="2" id="KW-0812">Transmembrane</keyword>
<feature type="chain" id="PRO_5043550177" evidence="11">
    <location>
        <begin position="26"/>
        <end position="695"/>
    </location>
</feature>
<name>A0AAV1E3W9_OLDCO</name>
<accession>A0AAV1E3W9</accession>
<keyword evidence="4" id="KW-0677">Repeat</keyword>
<dbReference type="InterPro" id="IPR011990">
    <property type="entry name" value="TPR-like_helical_dom_sf"/>
</dbReference>
<evidence type="ECO:0000256" key="8">
    <source>
        <dbReference type="ARBA" id="ARBA00023180"/>
    </source>
</evidence>
<evidence type="ECO:0000256" key="11">
    <source>
        <dbReference type="SAM" id="SignalP"/>
    </source>
</evidence>
<dbReference type="PANTHER" id="PTHR45084">
    <property type="entry name" value="ERAD-ASSOCIATED E3 UBIQUITIN-PROTEIN LIGASE COMPONENT HRD3A-RELATED"/>
    <property type="match status" value="1"/>
</dbReference>
<dbReference type="Proteomes" id="UP001161247">
    <property type="component" value="Chromosome 7"/>
</dbReference>
<feature type="signal peptide" evidence="11">
    <location>
        <begin position="1"/>
        <end position="25"/>
    </location>
</feature>
<evidence type="ECO:0000256" key="5">
    <source>
        <dbReference type="ARBA" id="ARBA00022824"/>
    </source>
</evidence>
<proteinExistence type="inferred from homology"/>
<evidence type="ECO:0000256" key="2">
    <source>
        <dbReference type="ARBA" id="ARBA00022692"/>
    </source>
</evidence>
<keyword evidence="5" id="KW-0256">Endoplasmic reticulum</keyword>
<dbReference type="GO" id="GO:0036503">
    <property type="term" value="P:ERAD pathway"/>
    <property type="evidence" value="ECO:0007669"/>
    <property type="project" value="InterPro"/>
</dbReference>
<dbReference type="SMART" id="SM00671">
    <property type="entry name" value="SEL1"/>
    <property type="match status" value="8"/>
</dbReference>
<dbReference type="Pfam" id="PF08238">
    <property type="entry name" value="Sel1"/>
    <property type="match status" value="9"/>
</dbReference>
<comment type="subcellular location">
    <subcellularLocation>
        <location evidence="1">Endoplasmic reticulum membrane</location>
        <topology evidence="1">Single-pass membrane protein</topology>
    </subcellularLocation>
</comment>
<evidence type="ECO:0000256" key="6">
    <source>
        <dbReference type="ARBA" id="ARBA00022989"/>
    </source>
</evidence>
<evidence type="ECO:0000256" key="7">
    <source>
        <dbReference type="ARBA" id="ARBA00023136"/>
    </source>
</evidence>
<evidence type="ECO:0000313" key="12">
    <source>
        <dbReference type="EMBL" id="CAI9113684.1"/>
    </source>
</evidence>
<dbReference type="AlphaFoldDB" id="A0AAV1E3W9"/>
<dbReference type="PANTHER" id="PTHR45084:SF1">
    <property type="entry name" value="ERAD-ASSOCIATED E3 UBIQUITIN-PROTEIN LIGASE COMPONENT HRD3A-RELATED"/>
    <property type="match status" value="1"/>
</dbReference>
<protein>
    <submittedName>
        <fullName evidence="12">OLC1v1014333C1</fullName>
    </submittedName>
</protein>
<dbReference type="Gene3D" id="1.25.40.10">
    <property type="entry name" value="Tetratricopeptide repeat domain"/>
    <property type="match status" value="2"/>
</dbReference>
<keyword evidence="6" id="KW-1133">Transmembrane helix</keyword>
<dbReference type="GO" id="GO:0005789">
    <property type="term" value="C:endoplasmic reticulum membrane"/>
    <property type="evidence" value="ECO:0007669"/>
    <property type="project" value="UniProtKB-SubCell"/>
</dbReference>
<evidence type="ECO:0000256" key="4">
    <source>
        <dbReference type="ARBA" id="ARBA00022737"/>
    </source>
</evidence>
<feature type="compositionally biased region" description="Polar residues" evidence="10">
    <location>
        <begin position="83"/>
        <end position="94"/>
    </location>
</feature>
<dbReference type="InterPro" id="IPR044623">
    <property type="entry name" value="HRD3"/>
</dbReference>
<keyword evidence="13" id="KW-1185">Reference proteome</keyword>
<evidence type="ECO:0000256" key="9">
    <source>
        <dbReference type="ARBA" id="ARBA00038101"/>
    </source>
</evidence>
<reference evidence="12" key="1">
    <citation type="submission" date="2023-03" db="EMBL/GenBank/DDBJ databases">
        <authorList>
            <person name="Julca I."/>
        </authorList>
    </citation>
    <scope>NUCLEOTIDE SEQUENCE</scope>
</reference>